<dbReference type="AlphaFoldDB" id="A0A9P0GGS2"/>
<sequence>MNIIARFNMGKRLNLIQRNGFQSYKKPKPSDTTEYGYNIAEVDISDECLQEEVNKLIDRLKVTNKQQQQQISEKTIGQFSNSRYLEKRRFRLTASHFGEVAKRRAHTPYDCLVTKILTDKQGITTPAIEYYIQNEVVAINKFQEETGKTVIPSGLFVDVQYGFLAGGDIAHGVMAALTSCVELVELARNKYHITDACCSNL</sequence>
<dbReference type="OrthoDB" id="6738456at2759"/>
<dbReference type="InterPro" id="IPR011604">
    <property type="entry name" value="PDDEXK-like_dom_sf"/>
</dbReference>
<dbReference type="EMBL" id="OV651816">
    <property type="protein sequence ID" value="CAH1110241.1"/>
    <property type="molecule type" value="Genomic_DNA"/>
</dbReference>
<accession>A0A9P0GGS2</accession>
<dbReference type="InterPro" id="IPR051703">
    <property type="entry name" value="NF-kappa-B_Signaling_Reg"/>
</dbReference>
<organism evidence="1 2">
    <name type="scientific">Psylliodes chrysocephalus</name>
    <dbReference type="NCBI Taxonomy" id="3402493"/>
    <lineage>
        <taxon>Eukaryota</taxon>
        <taxon>Metazoa</taxon>
        <taxon>Ecdysozoa</taxon>
        <taxon>Arthropoda</taxon>
        <taxon>Hexapoda</taxon>
        <taxon>Insecta</taxon>
        <taxon>Pterygota</taxon>
        <taxon>Neoptera</taxon>
        <taxon>Endopterygota</taxon>
        <taxon>Coleoptera</taxon>
        <taxon>Polyphaga</taxon>
        <taxon>Cucujiformia</taxon>
        <taxon>Chrysomeloidea</taxon>
        <taxon>Chrysomelidae</taxon>
        <taxon>Galerucinae</taxon>
        <taxon>Alticini</taxon>
        <taxon>Psylliodes</taxon>
    </lineage>
</organism>
<evidence type="ECO:0000313" key="1">
    <source>
        <dbReference type="EMBL" id="CAH1110241.1"/>
    </source>
</evidence>
<gene>
    <name evidence="1" type="ORF">PSYICH_LOCUS10232</name>
</gene>
<dbReference type="Proteomes" id="UP001153636">
    <property type="component" value="Chromosome 4"/>
</dbReference>
<dbReference type="PANTHER" id="PTHR46609">
    <property type="entry name" value="EXONUCLEASE, PHAGE-TYPE/RECB, C-TERMINAL DOMAIN-CONTAINING PROTEIN"/>
    <property type="match status" value="1"/>
</dbReference>
<dbReference type="SUPFAM" id="SSF52980">
    <property type="entry name" value="Restriction endonuclease-like"/>
    <property type="match status" value="1"/>
</dbReference>
<evidence type="ECO:0000313" key="2">
    <source>
        <dbReference type="Proteomes" id="UP001153636"/>
    </source>
</evidence>
<proteinExistence type="predicted"/>
<dbReference type="PANTHER" id="PTHR46609:SF8">
    <property type="entry name" value="YQAJ VIRAL RECOMBINASE DOMAIN-CONTAINING PROTEIN"/>
    <property type="match status" value="1"/>
</dbReference>
<keyword evidence="2" id="KW-1185">Reference proteome</keyword>
<protein>
    <submittedName>
        <fullName evidence="1">Uncharacterized protein</fullName>
    </submittedName>
</protein>
<dbReference type="InterPro" id="IPR011335">
    <property type="entry name" value="Restrct_endonuc-II-like"/>
</dbReference>
<dbReference type="GO" id="GO:0006281">
    <property type="term" value="P:DNA repair"/>
    <property type="evidence" value="ECO:0007669"/>
    <property type="project" value="UniProtKB-ARBA"/>
</dbReference>
<dbReference type="Gene3D" id="3.90.320.10">
    <property type="match status" value="1"/>
</dbReference>
<name>A0A9P0GGS2_9CUCU</name>
<reference evidence="1" key="1">
    <citation type="submission" date="2022-01" db="EMBL/GenBank/DDBJ databases">
        <authorList>
            <person name="King R."/>
        </authorList>
    </citation>
    <scope>NUCLEOTIDE SEQUENCE</scope>
</reference>